<dbReference type="RefSeq" id="XP_017783579.1">
    <property type="nucleotide sequence ID" value="XM_017928090.1"/>
</dbReference>
<dbReference type="RefSeq" id="XP_017783554.1">
    <property type="nucleotide sequence ID" value="XM_017928065.1"/>
</dbReference>
<reference evidence="3 4" key="1">
    <citation type="submission" date="2025-05" db="UniProtKB">
        <authorList>
            <consortium name="RefSeq"/>
        </authorList>
    </citation>
    <scope>IDENTIFICATION</scope>
    <source>
        <tissue evidence="3 4">Whole Larva</tissue>
    </source>
</reference>
<evidence type="ECO:0000313" key="6">
    <source>
        <dbReference type="RefSeq" id="XP_017783579.1"/>
    </source>
</evidence>
<protein>
    <submittedName>
        <fullName evidence="3 4">Uncharacterized protein DDB_G0275275-like</fullName>
    </submittedName>
</protein>
<evidence type="ECO:0000256" key="1">
    <source>
        <dbReference type="SAM" id="MobiDB-lite"/>
    </source>
</evidence>
<gene>
    <name evidence="3 4 5 6" type="primary">LOC108567532</name>
</gene>
<dbReference type="GeneID" id="108567532"/>
<name>A0ABM1N9S9_NICVS</name>
<dbReference type="Proteomes" id="UP000695000">
    <property type="component" value="Unplaced"/>
</dbReference>
<feature type="region of interest" description="Disordered" evidence="1">
    <location>
        <begin position="128"/>
        <end position="158"/>
    </location>
</feature>
<accession>A0ABM1N9S9</accession>
<evidence type="ECO:0000313" key="2">
    <source>
        <dbReference type="Proteomes" id="UP000695000"/>
    </source>
</evidence>
<dbReference type="RefSeq" id="XP_017783562.1">
    <property type="nucleotide sequence ID" value="XM_017928073.1"/>
</dbReference>
<proteinExistence type="predicted"/>
<sequence>MAGKPELSAAPGIQNVVVYVSNDNIAQAYTVNQQNVGPSVHQHQQQPQPQHHHHNNGGYQSHTVAPLVPTKGFPPEKLSHSNGQQQQQHAVAVEANSFSNQAGYFTTNQAVISQNGFASQPVVSNISYSKGLPPDGHHHHSHNHNNHHAKNNNNAYHHHHLPINNADILVQSDRRTDVVNSKECSSEYESGYVVMGGEGASSVRCDSVRSEAAESSCSSLSSADEGMLVVQQQQQQQQQQQPDMVVYDNNSTSVNVRHGVVVAVAGGGSHPSASGATAHLGSAVSAVPLQQTVAAAVPHGWKRLSTNGGIIYIR</sequence>
<feature type="compositionally biased region" description="Basic residues" evidence="1">
    <location>
        <begin position="137"/>
        <end position="158"/>
    </location>
</feature>
<dbReference type="RefSeq" id="XP_017783571.1">
    <property type="nucleotide sequence ID" value="XM_017928082.1"/>
</dbReference>
<feature type="region of interest" description="Disordered" evidence="1">
    <location>
        <begin position="36"/>
        <end position="91"/>
    </location>
</feature>
<evidence type="ECO:0000313" key="3">
    <source>
        <dbReference type="RefSeq" id="XP_017783554.1"/>
    </source>
</evidence>
<evidence type="ECO:0000313" key="4">
    <source>
        <dbReference type="RefSeq" id="XP_017783562.1"/>
    </source>
</evidence>
<organism evidence="2 6">
    <name type="scientific">Nicrophorus vespilloides</name>
    <name type="common">Boreal carrion beetle</name>
    <dbReference type="NCBI Taxonomy" id="110193"/>
    <lineage>
        <taxon>Eukaryota</taxon>
        <taxon>Metazoa</taxon>
        <taxon>Ecdysozoa</taxon>
        <taxon>Arthropoda</taxon>
        <taxon>Hexapoda</taxon>
        <taxon>Insecta</taxon>
        <taxon>Pterygota</taxon>
        <taxon>Neoptera</taxon>
        <taxon>Endopterygota</taxon>
        <taxon>Coleoptera</taxon>
        <taxon>Polyphaga</taxon>
        <taxon>Staphyliniformia</taxon>
        <taxon>Silphidae</taxon>
        <taxon>Nicrophorinae</taxon>
        <taxon>Nicrophorus</taxon>
    </lineage>
</organism>
<keyword evidence="2" id="KW-1185">Reference proteome</keyword>
<evidence type="ECO:0000313" key="5">
    <source>
        <dbReference type="RefSeq" id="XP_017783571.1"/>
    </source>
</evidence>